<keyword evidence="2" id="KW-0521">NADP</keyword>
<dbReference type="InterPro" id="IPR020904">
    <property type="entry name" value="Sc_DH/Rdtase_CS"/>
</dbReference>
<dbReference type="PANTHER" id="PTHR42760">
    <property type="entry name" value="SHORT-CHAIN DEHYDROGENASES/REDUCTASES FAMILY MEMBER"/>
    <property type="match status" value="1"/>
</dbReference>
<dbReference type="PRINTS" id="PR00081">
    <property type="entry name" value="GDHRDH"/>
</dbReference>
<evidence type="ECO:0000259" key="4">
    <source>
        <dbReference type="SMART" id="SM00822"/>
    </source>
</evidence>
<accession>A0A179F1Z2</accession>
<dbReference type="Proteomes" id="UP000078397">
    <property type="component" value="Unassembled WGS sequence"/>
</dbReference>
<evidence type="ECO:0000313" key="5">
    <source>
        <dbReference type="EMBL" id="OAQ59109.1"/>
    </source>
</evidence>
<dbReference type="OrthoDB" id="47007at2759"/>
<keyword evidence="3" id="KW-0560">Oxidoreductase</keyword>
<dbReference type="InterPro" id="IPR057326">
    <property type="entry name" value="KR_dom"/>
</dbReference>
<dbReference type="AlphaFoldDB" id="A0A179F1Z2"/>
<dbReference type="GO" id="GO:0048038">
    <property type="term" value="F:quinone binding"/>
    <property type="evidence" value="ECO:0007669"/>
    <property type="project" value="TreeGrafter"/>
</dbReference>
<keyword evidence="6" id="KW-1185">Reference proteome</keyword>
<dbReference type="PANTHER" id="PTHR42760:SF76">
    <property type="entry name" value="CHAIN OXIDOREDUCTASE_DEHYDROGENASE, PUTATIVE-RELATED"/>
    <property type="match status" value="1"/>
</dbReference>
<dbReference type="PROSITE" id="PS00061">
    <property type="entry name" value="ADH_SHORT"/>
    <property type="match status" value="1"/>
</dbReference>
<sequence>MLEKLFKDKVAIITGGSRGLGAAIAQDLASRGANVLITYNSAKDDAEIIAHKITKLGREAVIVQGNGTDRSAPERIVATAVQKWGHIDIIINNAGAGDDALLEDLTHELWDKLYDTNVRLPTFLVKAALPYFGPAPRIVNISSVAARAGTSYMSAYASSKAALEGITRVWAHELGQKYNATVNCVNPGPIATDMWLRDTDAAILAEWDERMKETPAGARIATVDDIVPIVAFLSHESSRWSTGSVVNANGGLIFV</sequence>
<proteinExistence type="inferred from homology"/>
<dbReference type="GO" id="GO:0016616">
    <property type="term" value="F:oxidoreductase activity, acting on the CH-OH group of donors, NAD or NADP as acceptor"/>
    <property type="evidence" value="ECO:0007669"/>
    <property type="project" value="TreeGrafter"/>
</dbReference>
<evidence type="ECO:0000256" key="1">
    <source>
        <dbReference type="ARBA" id="ARBA00006484"/>
    </source>
</evidence>
<dbReference type="Gene3D" id="3.40.50.720">
    <property type="entry name" value="NAD(P)-binding Rossmann-like Domain"/>
    <property type="match status" value="1"/>
</dbReference>
<dbReference type="STRING" id="1380566.A0A179F1Z2"/>
<evidence type="ECO:0000256" key="3">
    <source>
        <dbReference type="ARBA" id="ARBA00023002"/>
    </source>
</evidence>
<dbReference type="InterPro" id="IPR036291">
    <property type="entry name" value="NAD(P)-bd_dom_sf"/>
</dbReference>
<dbReference type="KEGG" id="pchm:VFPPC_10144"/>
<dbReference type="Pfam" id="PF13561">
    <property type="entry name" value="adh_short_C2"/>
    <property type="match status" value="1"/>
</dbReference>
<dbReference type="FunFam" id="3.40.50.720:FF:000374">
    <property type="entry name" value="3-oxoacyl-(Acyl-carrier-protein) reductase"/>
    <property type="match status" value="1"/>
</dbReference>
<evidence type="ECO:0000256" key="2">
    <source>
        <dbReference type="ARBA" id="ARBA00022857"/>
    </source>
</evidence>
<organism evidence="5 6">
    <name type="scientific">Pochonia chlamydosporia 170</name>
    <dbReference type="NCBI Taxonomy" id="1380566"/>
    <lineage>
        <taxon>Eukaryota</taxon>
        <taxon>Fungi</taxon>
        <taxon>Dikarya</taxon>
        <taxon>Ascomycota</taxon>
        <taxon>Pezizomycotina</taxon>
        <taxon>Sordariomycetes</taxon>
        <taxon>Hypocreomycetidae</taxon>
        <taxon>Hypocreales</taxon>
        <taxon>Clavicipitaceae</taxon>
        <taxon>Pochonia</taxon>
    </lineage>
</organism>
<dbReference type="GeneID" id="28852559"/>
<name>A0A179F1Z2_METCM</name>
<protein>
    <submittedName>
        <fullName evidence="5">Gluconate 5-dehydrogenase</fullName>
    </submittedName>
</protein>
<dbReference type="PRINTS" id="PR00080">
    <property type="entry name" value="SDRFAMILY"/>
</dbReference>
<reference evidence="5 6" key="1">
    <citation type="journal article" date="2016" name="PLoS Pathog.">
        <title>Biosynthesis of antibiotic leucinostatins in bio-control fungus Purpureocillium lilacinum and their inhibition on phytophthora revealed by genome mining.</title>
        <authorList>
            <person name="Wang G."/>
            <person name="Liu Z."/>
            <person name="Lin R."/>
            <person name="Li E."/>
            <person name="Mao Z."/>
            <person name="Ling J."/>
            <person name="Yang Y."/>
            <person name="Yin W.B."/>
            <person name="Xie B."/>
        </authorList>
    </citation>
    <scope>NUCLEOTIDE SEQUENCE [LARGE SCALE GENOMIC DNA]</scope>
    <source>
        <strain evidence="5">170</strain>
    </source>
</reference>
<dbReference type="RefSeq" id="XP_018137164.1">
    <property type="nucleotide sequence ID" value="XM_018288565.1"/>
</dbReference>
<gene>
    <name evidence="5" type="ORF">VFPPC_10144</name>
</gene>
<feature type="domain" description="Ketoreductase" evidence="4">
    <location>
        <begin position="9"/>
        <end position="193"/>
    </location>
</feature>
<dbReference type="SMART" id="SM00822">
    <property type="entry name" value="PKS_KR"/>
    <property type="match status" value="1"/>
</dbReference>
<dbReference type="EMBL" id="LSBJ02000010">
    <property type="protein sequence ID" value="OAQ59109.1"/>
    <property type="molecule type" value="Genomic_DNA"/>
</dbReference>
<comment type="caution">
    <text evidence="5">The sequence shown here is derived from an EMBL/GenBank/DDBJ whole genome shotgun (WGS) entry which is preliminary data.</text>
</comment>
<comment type="similarity">
    <text evidence="1">Belongs to the short-chain dehydrogenases/reductases (SDR) family.</text>
</comment>
<dbReference type="GO" id="GO:0006633">
    <property type="term" value="P:fatty acid biosynthetic process"/>
    <property type="evidence" value="ECO:0007669"/>
    <property type="project" value="TreeGrafter"/>
</dbReference>
<evidence type="ECO:0000313" key="6">
    <source>
        <dbReference type="Proteomes" id="UP000078397"/>
    </source>
</evidence>
<dbReference type="SUPFAM" id="SSF51735">
    <property type="entry name" value="NAD(P)-binding Rossmann-fold domains"/>
    <property type="match status" value="1"/>
</dbReference>
<dbReference type="InterPro" id="IPR002347">
    <property type="entry name" value="SDR_fam"/>
</dbReference>